<dbReference type="Proteomes" id="UP000800036">
    <property type="component" value="Unassembled WGS sequence"/>
</dbReference>
<dbReference type="AlphaFoldDB" id="A0A6A5VNF5"/>
<sequence>MYDPEEMEKHIAHRPSPPIVCLQFIKVEPPHLQFIDAWSETTGDTVLLRISDGMIDLDSLLQFLFNGCMSYPREAAIATRAALWKFSSHDWKPDRETYINADRLQQLARLIDFECLYEPMLDAARAITAQRNWVTVTMCHSCTTLLNRRSMRNHLRDSHYWRRVNKKIGGCI</sequence>
<evidence type="ECO:0000313" key="1">
    <source>
        <dbReference type="EMBL" id="KAF1979253.1"/>
    </source>
</evidence>
<evidence type="ECO:0000313" key="2">
    <source>
        <dbReference type="Proteomes" id="UP000800036"/>
    </source>
</evidence>
<gene>
    <name evidence="1" type="ORF">BU23DRAFT_563466</name>
</gene>
<accession>A0A6A5VNF5</accession>
<reference evidence="1" key="1">
    <citation type="journal article" date="2020" name="Stud. Mycol.">
        <title>101 Dothideomycetes genomes: a test case for predicting lifestyles and emergence of pathogens.</title>
        <authorList>
            <person name="Haridas S."/>
            <person name="Albert R."/>
            <person name="Binder M."/>
            <person name="Bloem J."/>
            <person name="Labutti K."/>
            <person name="Salamov A."/>
            <person name="Andreopoulos B."/>
            <person name="Baker S."/>
            <person name="Barry K."/>
            <person name="Bills G."/>
            <person name="Bluhm B."/>
            <person name="Cannon C."/>
            <person name="Castanera R."/>
            <person name="Culley D."/>
            <person name="Daum C."/>
            <person name="Ezra D."/>
            <person name="Gonzalez J."/>
            <person name="Henrissat B."/>
            <person name="Kuo A."/>
            <person name="Liang C."/>
            <person name="Lipzen A."/>
            <person name="Lutzoni F."/>
            <person name="Magnuson J."/>
            <person name="Mondo S."/>
            <person name="Nolan M."/>
            <person name="Ohm R."/>
            <person name="Pangilinan J."/>
            <person name="Park H.-J."/>
            <person name="Ramirez L."/>
            <person name="Alfaro M."/>
            <person name="Sun H."/>
            <person name="Tritt A."/>
            <person name="Yoshinaga Y."/>
            <person name="Zwiers L.-H."/>
            <person name="Turgeon B."/>
            <person name="Goodwin S."/>
            <person name="Spatafora J."/>
            <person name="Crous P."/>
            <person name="Grigoriev I."/>
        </authorList>
    </citation>
    <scope>NUCLEOTIDE SEQUENCE</scope>
    <source>
        <strain evidence="1">CBS 107.79</strain>
    </source>
</reference>
<protein>
    <submittedName>
        <fullName evidence="1">Uncharacterized protein</fullName>
    </submittedName>
</protein>
<dbReference type="EMBL" id="ML976658">
    <property type="protein sequence ID" value="KAF1979253.1"/>
    <property type="molecule type" value="Genomic_DNA"/>
</dbReference>
<name>A0A6A5VNF5_9PLEO</name>
<organism evidence="1 2">
    <name type="scientific">Bimuria novae-zelandiae CBS 107.79</name>
    <dbReference type="NCBI Taxonomy" id="1447943"/>
    <lineage>
        <taxon>Eukaryota</taxon>
        <taxon>Fungi</taxon>
        <taxon>Dikarya</taxon>
        <taxon>Ascomycota</taxon>
        <taxon>Pezizomycotina</taxon>
        <taxon>Dothideomycetes</taxon>
        <taxon>Pleosporomycetidae</taxon>
        <taxon>Pleosporales</taxon>
        <taxon>Massarineae</taxon>
        <taxon>Didymosphaeriaceae</taxon>
        <taxon>Bimuria</taxon>
    </lineage>
</organism>
<keyword evidence="2" id="KW-1185">Reference proteome</keyword>
<proteinExistence type="predicted"/>